<reference evidence="6" key="1">
    <citation type="submission" date="2021-02" db="EMBL/GenBank/DDBJ databases">
        <authorList>
            <person name="Palmer J.M."/>
        </authorList>
    </citation>
    <scope>NUCLEOTIDE SEQUENCE</scope>
    <source>
        <strain evidence="6">SCRP23</strain>
    </source>
</reference>
<evidence type="ECO:0000256" key="4">
    <source>
        <dbReference type="ARBA" id="ARBA00022729"/>
    </source>
</evidence>
<comment type="function">
    <text evidence="5">Effector that suppresses plant defense responses during pathogen infection.</text>
</comment>
<comment type="domain">
    <text evidence="5">The RxLR-dEER motif acts to carry the protein into the host cell cytoplasm through binding to cell surface phosphatidylinositol-3-phosphate.</text>
</comment>
<accession>A0A8T1VW45</accession>
<dbReference type="AlphaFoldDB" id="A0A8T1VW45"/>
<proteinExistence type="inferred from homology"/>
<dbReference type="EMBL" id="JAGDFL010000564">
    <property type="protein sequence ID" value="KAG7385146.1"/>
    <property type="molecule type" value="Genomic_DNA"/>
</dbReference>
<evidence type="ECO:0000256" key="5">
    <source>
        <dbReference type="RuleBase" id="RU367124"/>
    </source>
</evidence>
<keyword evidence="7" id="KW-1185">Reference proteome</keyword>
<sequence>MRVCCFLLVAVLLATVEVVSAVSNGGNARLSKLTSVDSVSAARGNSDGNRLLRTRGVVKEEQDESDYDSDDDTEDEERNIHELLKTVSFKQLDDVAKDLVNVPGAAKYIKGQNDELFRKIAKDWTPQTLSAKLGIAEKKATMTKVQLKSDPNYLLYRAFEKFWNARAQD</sequence>
<dbReference type="Proteomes" id="UP000693981">
    <property type="component" value="Unassembled WGS sequence"/>
</dbReference>
<comment type="similarity">
    <text evidence="2 5">Belongs to the RxLR effector family.</text>
</comment>
<dbReference type="Pfam" id="PF16810">
    <property type="entry name" value="RXLR"/>
    <property type="match status" value="1"/>
</dbReference>
<feature type="chain" id="PRO_5044996711" description="RxLR effector protein" evidence="5">
    <location>
        <begin position="22"/>
        <end position="169"/>
    </location>
</feature>
<evidence type="ECO:0000313" key="7">
    <source>
        <dbReference type="Proteomes" id="UP000693981"/>
    </source>
</evidence>
<dbReference type="OrthoDB" id="126302at2759"/>
<feature type="signal peptide" evidence="5">
    <location>
        <begin position="1"/>
        <end position="21"/>
    </location>
</feature>
<organism evidence="6 7">
    <name type="scientific">Phytophthora boehmeriae</name>
    <dbReference type="NCBI Taxonomy" id="109152"/>
    <lineage>
        <taxon>Eukaryota</taxon>
        <taxon>Sar</taxon>
        <taxon>Stramenopiles</taxon>
        <taxon>Oomycota</taxon>
        <taxon>Peronosporomycetes</taxon>
        <taxon>Peronosporales</taxon>
        <taxon>Peronosporaceae</taxon>
        <taxon>Phytophthora</taxon>
    </lineage>
</organism>
<evidence type="ECO:0000256" key="3">
    <source>
        <dbReference type="ARBA" id="ARBA00022525"/>
    </source>
</evidence>
<evidence type="ECO:0000256" key="1">
    <source>
        <dbReference type="ARBA" id="ARBA00004613"/>
    </source>
</evidence>
<keyword evidence="4 5" id="KW-0732">Signal</keyword>
<name>A0A8T1VW45_9STRA</name>
<comment type="subcellular location">
    <subcellularLocation>
        <location evidence="1 5">Secreted</location>
    </subcellularLocation>
</comment>
<protein>
    <recommendedName>
        <fullName evidence="5">RxLR effector protein</fullName>
    </recommendedName>
</protein>
<evidence type="ECO:0000313" key="6">
    <source>
        <dbReference type="EMBL" id="KAG7385146.1"/>
    </source>
</evidence>
<dbReference type="InterPro" id="IPR031825">
    <property type="entry name" value="RXLR"/>
</dbReference>
<keyword evidence="3 5" id="KW-0964">Secreted</keyword>
<gene>
    <name evidence="6" type="ORF">PHYBOEH_009173</name>
</gene>
<comment type="caution">
    <text evidence="6">The sequence shown here is derived from an EMBL/GenBank/DDBJ whole genome shotgun (WGS) entry which is preliminary data.</text>
</comment>
<evidence type="ECO:0000256" key="2">
    <source>
        <dbReference type="ARBA" id="ARBA00010400"/>
    </source>
</evidence>